<feature type="region of interest" description="Disordered" evidence="2">
    <location>
        <begin position="158"/>
        <end position="177"/>
    </location>
</feature>
<proteinExistence type="predicted"/>
<feature type="signal peptide" evidence="3">
    <location>
        <begin position="1"/>
        <end position="21"/>
    </location>
</feature>
<dbReference type="EMBL" id="JAXBLV010000111">
    <property type="protein sequence ID" value="MDY3559602.1"/>
    <property type="molecule type" value="Genomic_DNA"/>
</dbReference>
<name>A0ABU5EYB2_9BACT</name>
<protein>
    <submittedName>
        <fullName evidence="4">Uncharacterized protein</fullName>
    </submittedName>
</protein>
<evidence type="ECO:0000256" key="3">
    <source>
        <dbReference type="SAM" id="SignalP"/>
    </source>
</evidence>
<organism evidence="4 5">
    <name type="scientific">Gemmata algarum</name>
    <dbReference type="NCBI Taxonomy" id="2975278"/>
    <lineage>
        <taxon>Bacteria</taxon>
        <taxon>Pseudomonadati</taxon>
        <taxon>Planctomycetota</taxon>
        <taxon>Planctomycetia</taxon>
        <taxon>Gemmatales</taxon>
        <taxon>Gemmataceae</taxon>
        <taxon>Gemmata</taxon>
    </lineage>
</organism>
<evidence type="ECO:0000256" key="2">
    <source>
        <dbReference type="SAM" id="MobiDB-lite"/>
    </source>
</evidence>
<dbReference type="RefSeq" id="WP_320686334.1">
    <property type="nucleotide sequence ID" value="NZ_JAXBLV010000111.1"/>
</dbReference>
<dbReference type="Proteomes" id="UP001272242">
    <property type="component" value="Unassembled WGS sequence"/>
</dbReference>
<feature type="coiled-coil region" evidence="1">
    <location>
        <begin position="371"/>
        <end position="401"/>
    </location>
</feature>
<keyword evidence="5" id="KW-1185">Reference proteome</keyword>
<feature type="chain" id="PRO_5046275477" evidence="3">
    <location>
        <begin position="22"/>
        <end position="424"/>
    </location>
</feature>
<reference evidence="5" key="1">
    <citation type="journal article" date="2023" name="Mar. Drugs">
        <title>Gemmata algarum, a Novel Planctomycete Isolated from an Algal Mat, Displays Antimicrobial Activity.</title>
        <authorList>
            <person name="Kumar G."/>
            <person name="Kallscheuer N."/>
            <person name="Kashif M."/>
            <person name="Ahamad S."/>
            <person name="Jagadeeshwari U."/>
            <person name="Pannikurungottu S."/>
            <person name="Haufschild T."/>
            <person name="Kabuu M."/>
            <person name="Sasikala C."/>
            <person name="Jogler C."/>
            <person name="Ramana C."/>
        </authorList>
    </citation>
    <scope>NUCLEOTIDE SEQUENCE [LARGE SCALE GENOMIC DNA]</scope>
    <source>
        <strain evidence="5">JC673</strain>
    </source>
</reference>
<gene>
    <name evidence="4" type="ORF">R5W23_000596</name>
</gene>
<keyword evidence="3" id="KW-0732">Signal</keyword>
<evidence type="ECO:0000256" key="1">
    <source>
        <dbReference type="SAM" id="Coils"/>
    </source>
</evidence>
<feature type="compositionally biased region" description="Pro residues" evidence="2">
    <location>
        <begin position="28"/>
        <end position="41"/>
    </location>
</feature>
<evidence type="ECO:0000313" key="5">
    <source>
        <dbReference type="Proteomes" id="UP001272242"/>
    </source>
</evidence>
<evidence type="ECO:0000313" key="4">
    <source>
        <dbReference type="EMBL" id="MDY3559602.1"/>
    </source>
</evidence>
<comment type="caution">
    <text evidence="4">The sequence shown here is derived from an EMBL/GenBank/DDBJ whole genome shotgun (WGS) entry which is preliminary data.</text>
</comment>
<keyword evidence="1" id="KW-0175">Coiled coil</keyword>
<accession>A0ABU5EYB2</accession>
<sequence>MRTFLLVAAAGVALATSHALTNDTAASPPRPEPVAVAPVPPPANPTGLVAHEWGTFTSFSGSSGVPVGFSPNNEDLPYFVYHQVNPFSKGVRLARGGLVSMETPVVYFYTDKDTRASVTVDFPKGWITEWYPFASAVPVNSPKNDRTGGQSIRWDVKLTPSDKPKFPRTPPDAKGQDNPYYHARETDAVPVQAEITGNRSAERYDEHALQGGTVFQREKFLFYRGVGTFAPPVVVQALGGDKVRVVNNSGGTAAGAVVVTARAGKVGFRPLGELATGASTEAALPEPSAKADDLAAFLVKELTAAGLYEKEAKAMVATWSDAWFYEDGSRVLYLVPRAKTDELLPITISPKPVELVRVLVGRHDFLTPEQEATAEKQLKRLRAAEAELNAANTELNKLGRFRAQAQDIANAKLTAAREAAAPHK</sequence>
<feature type="region of interest" description="Disordered" evidence="2">
    <location>
        <begin position="22"/>
        <end position="41"/>
    </location>
</feature>